<name>K9XZT4_STAC7</name>
<evidence type="ECO:0000256" key="2">
    <source>
        <dbReference type="SAM" id="Phobius"/>
    </source>
</evidence>
<dbReference type="STRING" id="111780.Sta7437_3691"/>
<keyword evidence="4" id="KW-1185">Reference proteome</keyword>
<dbReference type="AlphaFoldDB" id="K9XZT4"/>
<evidence type="ECO:0008006" key="5">
    <source>
        <dbReference type="Google" id="ProtNLM"/>
    </source>
</evidence>
<accession>K9XZT4</accession>
<dbReference type="KEGG" id="scs:Sta7437_3691"/>
<evidence type="ECO:0000313" key="4">
    <source>
        <dbReference type="Proteomes" id="UP000010473"/>
    </source>
</evidence>
<dbReference type="PANTHER" id="PTHR39085:SF1">
    <property type="entry name" value="SLL0924 PROTEIN"/>
    <property type="match status" value="1"/>
</dbReference>
<evidence type="ECO:0000313" key="3">
    <source>
        <dbReference type="EMBL" id="AFZ37187.1"/>
    </source>
</evidence>
<dbReference type="Pfam" id="PF09988">
    <property type="entry name" value="DUF2227"/>
    <property type="match status" value="1"/>
</dbReference>
<dbReference type="InterPro" id="IPR019250">
    <property type="entry name" value="DUF2227_metal-bd"/>
</dbReference>
<dbReference type="Proteomes" id="UP000010473">
    <property type="component" value="Chromosome"/>
</dbReference>
<organism evidence="3 4">
    <name type="scientific">Stanieria cyanosphaera (strain ATCC 29371 / PCC 7437)</name>
    <dbReference type="NCBI Taxonomy" id="111780"/>
    <lineage>
        <taxon>Bacteria</taxon>
        <taxon>Bacillati</taxon>
        <taxon>Cyanobacteriota</taxon>
        <taxon>Cyanophyceae</taxon>
        <taxon>Pleurocapsales</taxon>
        <taxon>Dermocarpellaceae</taxon>
        <taxon>Stanieria</taxon>
    </lineage>
</organism>
<feature type="transmembrane region" description="Helical" evidence="2">
    <location>
        <begin position="31"/>
        <end position="50"/>
    </location>
</feature>
<dbReference type="PATRIC" id="fig|111780.3.peg.3820"/>
<dbReference type="EMBL" id="CP003653">
    <property type="protein sequence ID" value="AFZ37187.1"/>
    <property type="molecule type" value="Genomic_DNA"/>
</dbReference>
<feature type="compositionally biased region" description="Basic residues" evidence="1">
    <location>
        <begin position="182"/>
        <end position="200"/>
    </location>
</feature>
<keyword evidence="2" id="KW-1133">Transmembrane helix</keyword>
<proteinExistence type="predicted"/>
<dbReference type="HOGENOM" id="CLU_111923_0_0_3"/>
<dbReference type="OrthoDB" id="69351at2"/>
<keyword evidence="2" id="KW-0812">Transmembrane</keyword>
<evidence type="ECO:0000256" key="1">
    <source>
        <dbReference type="SAM" id="MobiDB-lite"/>
    </source>
</evidence>
<feature type="region of interest" description="Disordered" evidence="1">
    <location>
        <begin position="174"/>
        <end position="200"/>
    </location>
</feature>
<dbReference type="PANTHER" id="PTHR39085">
    <property type="entry name" value="SLL0924 PROTEIN"/>
    <property type="match status" value="1"/>
</dbReference>
<keyword evidence="2" id="KW-0472">Membrane</keyword>
<feature type="transmembrane region" description="Helical" evidence="2">
    <location>
        <begin position="92"/>
        <end position="115"/>
    </location>
</feature>
<protein>
    <recommendedName>
        <fullName evidence="5">Metal-binding protein</fullName>
    </recommendedName>
</protein>
<sequence>MPSGQTHDRITLWSLPWLAGISFCLTRNGELTLILAGSFLFSGLMFGPDLDIYSIQFKRWGLFRSLWLPYRYLFRHRSFFSHGFIIGTVVRLIYLLIFCLLLAIFVVAILQLIWGFEWNWQQVARQAIQLSLHKYLAEIIAGVIGLELGAMSHSLSDWCHSHWKNRQKNQLKIKSVPPGLKKPQRKEKARSRRQKVKDRN</sequence>
<dbReference type="RefSeq" id="WP_015194848.1">
    <property type="nucleotide sequence ID" value="NC_019748.1"/>
</dbReference>
<dbReference type="eggNOG" id="COG2389">
    <property type="taxonomic scope" value="Bacteria"/>
</dbReference>
<gene>
    <name evidence="3" type="ordered locus">Sta7437_3691</name>
</gene>
<reference evidence="4" key="1">
    <citation type="journal article" date="2013" name="Proc. Natl. Acad. Sci. U.S.A.">
        <title>Improving the coverage of the cyanobacterial phylum using diversity-driven genome sequencing.</title>
        <authorList>
            <person name="Shih P.M."/>
            <person name="Wu D."/>
            <person name="Latifi A."/>
            <person name="Axen S.D."/>
            <person name="Fewer D.P."/>
            <person name="Talla E."/>
            <person name="Calteau A."/>
            <person name="Cai F."/>
            <person name="Tandeau de Marsac N."/>
            <person name="Rippka R."/>
            <person name="Herdman M."/>
            <person name="Sivonen K."/>
            <person name="Coursin T."/>
            <person name="Laurent T."/>
            <person name="Goodwin L."/>
            <person name="Nolan M."/>
            <person name="Davenport K.W."/>
            <person name="Han C.S."/>
            <person name="Rubin E.M."/>
            <person name="Eisen J.A."/>
            <person name="Woyke T."/>
            <person name="Gugger M."/>
            <person name="Kerfeld C.A."/>
        </authorList>
    </citation>
    <scope>NUCLEOTIDE SEQUENCE [LARGE SCALE GENOMIC DNA]</scope>
    <source>
        <strain evidence="4">ATCC 29371 / PCC 7437</strain>
    </source>
</reference>